<name>A0A9D4RR15_DREPO</name>
<reference evidence="1" key="2">
    <citation type="submission" date="2020-11" db="EMBL/GenBank/DDBJ databases">
        <authorList>
            <person name="McCartney M.A."/>
            <person name="Auch B."/>
            <person name="Kono T."/>
            <person name="Mallez S."/>
            <person name="Becker A."/>
            <person name="Gohl D.M."/>
            <person name="Silverstein K.A.T."/>
            <person name="Koren S."/>
            <person name="Bechman K.B."/>
            <person name="Herman A."/>
            <person name="Abrahante J.E."/>
            <person name="Garbe J."/>
        </authorList>
    </citation>
    <scope>NUCLEOTIDE SEQUENCE</scope>
    <source>
        <strain evidence="1">Duluth1</strain>
        <tissue evidence="1">Whole animal</tissue>
    </source>
</reference>
<dbReference type="Proteomes" id="UP000828390">
    <property type="component" value="Unassembled WGS sequence"/>
</dbReference>
<accession>A0A9D4RR15</accession>
<gene>
    <name evidence="1" type="ORF">DPMN_038803</name>
</gene>
<comment type="caution">
    <text evidence="1">The sequence shown here is derived from an EMBL/GenBank/DDBJ whole genome shotgun (WGS) entry which is preliminary data.</text>
</comment>
<sequence>MARLGAPGLVMGPCIVEIDRIVKRDVQYQLKVNRCKNEEDADSYHEEIVARTDGRTDGRTAEITTTVKRRKLVLRHEARLDLGARLFSGHARGSSTSRPSEEYLDGHCKRDFCIVVPNPLYGPTGRGNDHDP</sequence>
<reference evidence="1" key="1">
    <citation type="journal article" date="2019" name="bioRxiv">
        <title>The Genome of the Zebra Mussel, Dreissena polymorpha: A Resource for Invasive Species Research.</title>
        <authorList>
            <person name="McCartney M.A."/>
            <person name="Auch B."/>
            <person name="Kono T."/>
            <person name="Mallez S."/>
            <person name="Zhang Y."/>
            <person name="Obille A."/>
            <person name="Becker A."/>
            <person name="Abrahante J.E."/>
            <person name="Garbe J."/>
            <person name="Badalamenti J.P."/>
            <person name="Herman A."/>
            <person name="Mangelson H."/>
            <person name="Liachko I."/>
            <person name="Sullivan S."/>
            <person name="Sone E.D."/>
            <person name="Koren S."/>
            <person name="Silverstein K.A.T."/>
            <person name="Beckman K.B."/>
            <person name="Gohl D.M."/>
        </authorList>
    </citation>
    <scope>NUCLEOTIDE SEQUENCE</scope>
    <source>
        <strain evidence="1">Duluth1</strain>
        <tissue evidence="1">Whole animal</tissue>
    </source>
</reference>
<dbReference type="EMBL" id="JAIWYP010000002">
    <property type="protein sequence ID" value="KAH3875535.1"/>
    <property type="molecule type" value="Genomic_DNA"/>
</dbReference>
<organism evidence="1 2">
    <name type="scientific">Dreissena polymorpha</name>
    <name type="common">Zebra mussel</name>
    <name type="synonym">Mytilus polymorpha</name>
    <dbReference type="NCBI Taxonomy" id="45954"/>
    <lineage>
        <taxon>Eukaryota</taxon>
        <taxon>Metazoa</taxon>
        <taxon>Spiralia</taxon>
        <taxon>Lophotrochozoa</taxon>
        <taxon>Mollusca</taxon>
        <taxon>Bivalvia</taxon>
        <taxon>Autobranchia</taxon>
        <taxon>Heteroconchia</taxon>
        <taxon>Euheterodonta</taxon>
        <taxon>Imparidentia</taxon>
        <taxon>Neoheterodontei</taxon>
        <taxon>Myida</taxon>
        <taxon>Dreissenoidea</taxon>
        <taxon>Dreissenidae</taxon>
        <taxon>Dreissena</taxon>
    </lineage>
</organism>
<keyword evidence="2" id="KW-1185">Reference proteome</keyword>
<protein>
    <submittedName>
        <fullName evidence="1">Uncharacterized protein</fullName>
    </submittedName>
</protein>
<proteinExistence type="predicted"/>
<evidence type="ECO:0000313" key="2">
    <source>
        <dbReference type="Proteomes" id="UP000828390"/>
    </source>
</evidence>
<evidence type="ECO:0000313" key="1">
    <source>
        <dbReference type="EMBL" id="KAH3875535.1"/>
    </source>
</evidence>
<dbReference type="AlphaFoldDB" id="A0A9D4RR15"/>